<dbReference type="Pfam" id="PF03266">
    <property type="entry name" value="NTPase_1"/>
    <property type="match status" value="1"/>
</dbReference>
<dbReference type="Gene3D" id="3.40.50.300">
    <property type="entry name" value="P-loop containing nucleotide triphosphate hydrolases"/>
    <property type="match status" value="1"/>
</dbReference>
<evidence type="ECO:0000313" key="2">
    <source>
        <dbReference type="Proteomes" id="UP000055060"/>
    </source>
</evidence>
<dbReference type="GO" id="GO:0016301">
    <property type="term" value="F:kinase activity"/>
    <property type="evidence" value="ECO:0007669"/>
    <property type="project" value="UniProtKB-KW"/>
</dbReference>
<dbReference type="RefSeq" id="WP_075074986.1">
    <property type="nucleotide sequence ID" value="NZ_DF967972.1"/>
</dbReference>
<proteinExistence type="predicted"/>
<dbReference type="InterPro" id="IPR027417">
    <property type="entry name" value="P-loop_NTPase"/>
</dbReference>
<reference evidence="1" key="1">
    <citation type="submission" date="2015-07" db="EMBL/GenBank/DDBJ databases">
        <title>Draft Genome Sequences of Anaerolinea thermolimosa IMO-1, Bellilinea caldifistulae GOMI-1, Leptolinea tardivitalis YMTK-2, Levilinea saccharolytica KIBI-1,Longilinea arvoryzae KOME-1, Previously Described as Members of the Anaerolineaceae (Chloroflexi).</title>
        <authorList>
            <person name="Sekiguchi Y."/>
            <person name="Ohashi A."/>
            <person name="Matsuura N."/>
            <person name="Tourlousse M.D."/>
        </authorList>
    </citation>
    <scope>NUCLEOTIDE SEQUENCE [LARGE SCALE GENOMIC DNA]</scope>
    <source>
        <strain evidence="1">KOME-1</strain>
    </source>
</reference>
<dbReference type="Proteomes" id="UP000055060">
    <property type="component" value="Unassembled WGS sequence"/>
</dbReference>
<name>A0A0S7BNH5_9CHLR</name>
<accession>A0A0S7BNH5</accession>
<keyword evidence="2" id="KW-1185">Reference proteome</keyword>
<protein>
    <submittedName>
        <fullName evidence="1">Predicted nucleotide kinase</fullName>
    </submittedName>
</protein>
<dbReference type="OrthoDB" id="165672at2"/>
<sequence>MQNSKSNSMDYPNLHLVSGEHGSGKTQVCAGLAQLLSLYNEDMGGVISPAVFTRGRKTGIEVYDLRTQQRRSLAGLRSSDEPLESGAPATADWAFDAAALAWGNELLHQAVPCGVLIVDELGPLEFVEGQGWMAGLDALDSRKYRMAVATVRPTLLQTALQRWPKAQVHRLESSDDVQPAWTALSSAAAEG</sequence>
<gene>
    <name evidence="1" type="ORF">LARV_03635</name>
</gene>
<keyword evidence="1" id="KW-0418">Kinase</keyword>
<dbReference type="SUPFAM" id="SSF52540">
    <property type="entry name" value="P-loop containing nucleoside triphosphate hydrolases"/>
    <property type="match status" value="1"/>
</dbReference>
<dbReference type="InterPro" id="IPR004948">
    <property type="entry name" value="Nuc-triphosphatase_THEP1"/>
</dbReference>
<dbReference type="AlphaFoldDB" id="A0A0S7BNH5"/>
<dbReference type="EMBL" id="DF967972">
    <property type="protein sequence ID" value="GAP15842.1"/>
    <property type="molecule type" value="Genomic_DNA"/>
</dbReference>
<dbReference type="GO" id="GO:0017111">
    <property type="term" value="F:ribonucleoside triphosphate phosphatase activity"/>
    <property type="evidence" value="ECO:0007669"/>
    <property type="project" value="InterPro"/>
</dbReference>
<dbReference type="STRING" id="360412.LARV_03635"/>
<evidence type="ECO:0000313" key="1">
    <source>
        <dbReference type="EMBL" id="GAP15842.1"/>
    </source>
</evidence>
<keyword evidence="1" id="KW-0808">Transferase</keyword>
<organism evidence="1">
    <name type="scientific">Longilinea arvoryzae</name>
    <dbReference type="NCBI Taxonomy" id="360412"/>
    <lineage>
        <taxon>Bacteria</taxon>
        <taxon>Bacillati</taxon>
        <taxon>Chloroflexota</taxon>
        <taxon>Anaerolineae</taxon>
        <taxon>Anaerolineales</taxon>
        <taxon>Anaerolineaceae</taxon>
        <taxon>Longilinea</taxon>
    </lineage>
</organism>